<dbReference type="InterPro" id="IPR050477">
    <property type="entry name" value="GrpII_AminoAcid_Decarb"/>
</dbReference>
<evidence type="ECO:0000256" key="5">
    <source>
        <dbReference type="SAM" id="MobiDB-lite"/>
    </source>
</evidence>
<sequence>MKNRITTPLSRRNLKPSLKQQNLLSRGGRAVQTSLIFILKQAAAMFNPRKKNTRKGKKQKQPRKGKVSMYAHGRSVFSRKRALQDDVVKPWAAVGTWFIGPKAENADVFKNLMVDAIDSHLNFRQSFYPCDPPYVTEELRQAESFKISFARMKTELEKMQKDMQKSVPFFSTRYKGHVNWDTAVPANLGYIASILWNQNNCAAEGGPVTTSYEIEATGDLCEMIGLKREDSMGHLTAGGSVANIEAIWVARNLKYYPLGLQEALLKDEQLRKARGYEVYLPQKGSTIPLVNATQWELLNLDTDSIVKMPFDVPELAGLDQGSFRNIMSNYLYESIGAQEFCSRHMLTKSPCVVASSTYHVSFLKAVTIVGLGKECLVTVPVDKNARMDTDILEKMLLHKLLNEIPVICVISILGSTEESAVDPLEDILAIRTKLSKKGLNFNIHADAAWGAYFSCMLREPPKGDIMPSTEEEGFVPELFLNRHVTNQLKVLNQCDTITVDPHKSGFCPYPAGAICYRNKNLNNFLSVSSGVVYYHGDYTLGDVGIEGSKPGAAASGVLLANKVIGLHKNGYGRILSECMFTSKILYCYWVCLAEDFDNFVVETTKALPSGKVPVGPNSSEKIDYVTFIRNNILGKTNEELAENDFLMAFLREIGPDTLIPCFSVNIRGNEDVNQCNAIISAIFNDLCHTTTEESEQRIPMIVTSSTMQDHKYSSTLEHFKERLGLSTKNKDGVKYIITTCLDPWSSSMDFMDDLAAIMRNTVLNAIGTVTDTPDCHSFVSTDVVNADKEVFVSYAGNFKQTQHQYFAVARFRFLSDDDVATFNATVQKSTPIVLRNIQSEPKRLHDLLFNDSDEERLSEKFDFFVGLPTESSVPFMTADMKIVDVPRYDHFDVADDQYPDSATYILYGDVGNAYLFHTPTKDPDYLQIVRLTEVPKGLGDSTEKAVILKQGVDAELLGVPGAPTVQDGKIVDPLTDPKYKINFVGIQGEEVTTGVVVQKKIWFDGEVLNKSQ</sequence>
<evidence type="ECO:0000313" key="7">
    <source>
        <dbReference type="Proteomes" id="UP001163046"/>
    </source>
</evidence>
<dbReference type="Gene3D" id="3.40.640.10">
    <property type="entry name" value="Type I PLP-dependent aspartate aminotransferase-like (Major domain)"/>
    <property type="match status" value="1"/>
</dbReference>
<dbReference type="InterPro" id="IPR015421">
    <property type="entry name" value="PyrdxlP-dep_Trfase_major"/>
</dbReference>
<feature type="modified residue" description="N6-(pyridoxal phosphate)lysine" evidence="4">
    <location>
        <position position="503"/>
    </location>
</feature>
<dbReference type="PANTHER" id="PTHR42735:SF4">
    <property type="entry name" value="PYRIDOXAL PHOSPHATE-DEPENDENT DECARBOXYLASE FAMILY PROTEIN"/>
    <property type="match status" value="1"/>
</dbReference>
<dbReference type="GO" id="GO:0016830">
    <property type="term" value="F:carbon-carbon lyase activity"/>
    <property type="evidence" value="ECO:0007669"/>
    <property type="project" value="InterPro"/>
</dbReference>
<evidence type="ECO:0000256" key="3">
    <source>
        <dbReference type="ARBA" id="ARBA00023239"/>
    </source>
</evidence>
<feature type="region of interest" description="Disordered" evidence="5">
    <location>
        <begin position="48"/>
        <end position="67"/>
    </location>
</feature>
<dbReference type="AlphaFoldDB" id="A0A9W9YL84"/>
<reference evidence="6" key="1">
    <citation type="submission" date="2023-01" db="EMBL/GenBank/DDBJ databases">
        <title>Genome assembly of the deep-sea coral Lophelia pertusa.</title>
        <authorList>
            <person name="Herrera S."/>
            <person name="Cordes E."/>
        </authorList>
    </citation>
    <scope>NUCLEOTIDE SEQUENCE</scope>
    <source>
        <strain evidence="6">USNM1676648</strain>
        <tissue evidence="6">Polyp</tissue>
    </source>
</reference>
<dbReference type="GO" id="GO:0019752">
    <property type="term" value="P:carboxylic acid metabolic process"/>
    <property type="evidence" value="ECO:0007669"/>
    <property type="project" value="InterPro"/>
</dbReference>
<comment type="caution">
    <text evidence="6">The sequence shown here is derived from an EMBL/GenBank/DDBJ whole genome shotgun (WGS) entry which is preliminary data.</text>
</comment>
<dbReference type="Proteomes" id="UP001163046">
    <property type="component" value="Unassembled WGS sequence"/>
</dbReference>
<evidence type="ECO:0000313" key="6">
    <source>
        <dbReference type="EMBL" id="KAJ7356276.1"/>
    </source>
</evidence>
<organism evidence="6 7">
    <name type="scientific">Desmophyllum pertusum</name>
    <dbReference type="NCBI Taxonomy" id="174260"/>
    <lineage>
        <taxon>Eukaryota</taxon>
        <taxon>Metazoa</taxon>
        <taxon>Cnidaria</taxon>
        <taxon>Anthozoa</taxon>
        <taxon>Hexacorallia</taxon>
        <taxon>Scleractinia</taxon>
        <taxon>Caryophylliina</taxon>
        <taxon>Caryophylliidae</taxon>
        <taxon>Desmophyllum</taxon>
    </lineage>
</organism>
<evidence type="ECO:0000256" key="4">
    <source>
        <dbReference type="PIRSR" id="PIRSR602129-50"/>
    </source>
</evidence>
<keyword evidence="7" id="KW-1185">Reference proteome</keyword>
<keyword evidence="3" id="KW-0456">Lyase</keyword>
<gene>
    <name evidence="6" type="ORF">OS493_026033</name>
</gene>
<evidence type="ECO:0000256" key="2">
    <source>
        <dbReference type="ARBA" id="ARBA00022898"/>
    </source>
</evidence>
<evidence type="ECO:0008006" key="8">
    <source>
        <dbReference type="Google" id="ProtNLM"/>
    </source>
</evidence>
<dbReference type="InterPro" id="IPR002129">
    <property type="entry name" value="PyrdxlP-dep_de-COase"/>
</dbReference>
<dbReference type="Pfam" id="PF00282">
    <property type="entry name" value="Pyridoxal_deC"/>
    <property type="match status" value="1"/>
</dbReference>
<dbReference type="InterPro" id="IPR015424">
    <property type="entry name" value="PyrdxlP-dep_Trfase"/>
</dbReference>
<dbReference type="SUPFAM" id="SSF53383">
    <property type="entry name" value="PLP-dependent transferases"/>
    <property type="match status" value="1"/>
</dbReference>
<evidence type="ECO:0000256" key="1">
    <source>
        <dbReference type="ARBA" id="ARBA00001933"/>
    </source>
</evidence>
<keyword evidence="2 4" id="KW-0663">Pyridoxal phosphate</keyword>
<name>A0A9W9YL84_9CNID</name>
<dbReference type="PANTHER" id="PTHR42735">
    <property type="match status" value="1"/>
</dbReference>
<proteinExistence type="predicted"/>
<accession>A0A9W9YL84</accession>
<comment type="cofactor">
    <cofactor evidence="1 4">
        <name>pyridoxal 5'-phosphate</name>
        <dbReference type="ChEBI" id="CHEBI:597326"/>
    </cofactor>
</comment>
<dbReference type="OrthoDB" id="392571at2759"/>
<protein>
    <recommendedName>
        <fullName evidence="8">L-tyrosine decarboxylase</fullName>
    </recommendedName>
</protein>
<dbReference type="GO" id="GO:0030170">
    <property type="term" value="F:pyridoxal phosphate binding"/>
    <property type="evidence" value="ECO:0007669"/>
    <property type="project" value="InterPro"/>
</dbReference>
<feature type="compositionally biased region" description="Basic residues" evidence="5">
    <location>
        <begin position="48"/>
        <end position="66"/>
    </location>
</feature>
<dbReference type="EMBL" id="MU827323">
    <property type="protein sequence ID" value="KAJ7356276.1"/>
    <property type="molecule type" value="Genomic_DNA"/>
</dbReference>